<dbReference type="Pfam" id="PF14278">
    <property type="entry name" value="TetR_C_8"/>
    <property type="match status" value="1"/>
</dbReference>
<evidence type="ECO:0000259" key="3">
    <source>
        <dbReference type="PROSITE" id="PS50977"/>
    </source>
</evidence>
<dbReference type="InterPro" id="IPR009057">
    <property type="entry name" value="Homeodomain-like_sf"/>
</dbReference>
<dbReference type="InterPro" id="IPR050624">
    <property type="entry name" value="HTH-type_Tx_Regulator"/>
</dbReference>
<sequence>MVNVNDLRVVRTQSWLREALIKLIEQVGFDAITVQSLTREAGINRATFYQHYRDKYDLLDQSMADMLTSLQAEVKLKEMKKVNLDIHSLEALFLRVLTIISQHQPYFKVMLGDKGLPSFQSQLIQLIKANLNEVIGQHFSSDPQQQITQDIAITYVATANVGLITQWLTGVMPYSAAFMATQMAYLFVQGPLQTLQKTSI</sequence>
<dbReference type="PROSITE" id="PS50977">
    <property type="entry name" value="HTH_TETR_2"/>
    <property type="match status" value="1"/>
</dbReference>
<evidence type="ECO:0000313" key="5">
    <source>
        <dbReference type="Proteomes" id="UP000094578"/>
    </source>
</evidence>
<dbReference type="PANTHER" id="PTHR43479">
    <property type="entry name" value="ACREF/ENVCD OPERON REPRESSOR-RELATED"/>
    <property type="match status" value="1"/>
</dbReference>
<evidence type="ECO:0000313" key="4">
    <source>
        <dbReference type="EMBL" id="ODP29514.1"/>
    </source>
</evidence>
<keyword evidence="1 2" id="KW-0238">DNA-binding</keyword>
<feature type="DNA-binding region" description="H-T-H motif" evidence="2">
    <location>
        <begin position="33"/>
        <end position="52"/>
    </location>
</feature>
<dbReference type="SUPFAM" id="SSF46689">
    <property type="entry name" value="Homeodomain-like"/>
    <property type="match status" value="1"/>
</dbReference>
<dbReference type="PATRIC" id="fig|1886670.3.peg.1019"/>
<dbReference type="InterPro" id="IPR001647">
    <property type="entry name" value="HTH_TetR"/>
</dbReference>
<feature type="domain" description="HTH tetR-type" evidence="3">
    <location>
        <begin position="10"/>
        <end position="70"/>
    </location>
</feature>
<dbReference type="Proteomes" id="UP000094578">
    <property type="component" value="Unassembled WGS sequence"/>
</dbReference>
<name>A0A1E3L782_9BACL</name>
<evidence type="ECO:0000256" key="2">
    <source>
        <dbReference type="PROSITE-ProRule" id="PRU00335"/>
    </source>
</evidence>
<accession>A0A1E3L782</accession>
<dbReference type="GO" id="GO:0003677">
    <property type="term" value="F:DNA binding"/>
    <property type="evidence" value="ECO:0007669"/>
    <property type="project" value="UniProtKB-UniRule"/>
</dbReference>
<dbReference type="Gene3D" id="1.10.357.10">
    <property type="entry name" value="Tetracycline Repressor, domain 2"/>
    <property type="match status" value="1"/>
</dbReference>
<dbReference type="PANTHER" id="PTHR43479:SF23">
    <property type="entry name" value="HTH TETR-TYPE DOMAIN-CONTAINING PROTEIN"/>
    <property type="match status" value="1"/>
</dbReference>
<comment type="caution">
    <text evidence="4">The sequence shown here is derived from an EMBL/GenBank/DDBJ whole genome shotgun (WGS) entry which is preliminary data.</text>
</comment>
<dbReference type="AlphaFoldDB" id="A0A1E3L782"/>
<dbReference type="PRINTS" id="PR00455">
    <property type="entry name" value="HTHTETR"/>
</dbReference>
<organism evidence="4 5">
    <name type="scientific">Paenibacillus nuruki</name>
    <dbReference type="NCBI Taxonomy" id="1886670"/>
    <lineage>
        <taxon>Bacteria</taxon>
        <taxon>Bacillati</taxon>
        <taxon>Bacillota</taxon>
        <taxon>Bacilli</taxon>
        <taxon>Bacillales</taxon>
        <taxon>Paenibacillaceae</taxon>
        <taxon>Paenibacillus</taxon>
    </lineage>
</organism>
<dbReference type="RefSeq" id="WP_083243355.1">
    <property type="nucleotide sequence ID" value="NZ_MDER01000030.1"/>
</dbReference>
<dbReference type="Pfam" id="PF00440">
    <property type="entry name" value="TetR_N"/>
    <property type="match status" value="1"/>
</dbReference>
<dbReference type="STRING" id="1886670.PTI45_00997"/>
<dbReference type="EMBL" id="MDER01000030">
    <property type="protein sequence ID" value="ODP29514.1"/>
    <property type="molecule type" value="Genomic_DNA"/>
</dbReference>
<evidence type="ECO:0000256" key="1">
    <source>
        <dbReference type="ARBA" id="ARBA00023125"/>
    </source>
</evidence>
<protein>
    <recommendedName>
        <fullName evidence="3">HTH tetR-type domain-containing protein</fullName>
    </recommendedName>
</protein>
<gene>
    <name evidence="4" type="ORF">PTI45_00997</name>
</gene>
<keyword evidence="5" id="KW-1185">Reference proteome</keyword>
<proteinExistence type="predicted"/>
<reference evidence="4 5" key="1">
    <citation type="submission" date="2016-08" db="EMBL/GenBank/DDBJ databases">
        <title>Genome sequencing of Paenibacillus sp. TI45-13ar, isolated from Korean traditional nuruk.</title>
        <authorList>
            <person name="Kim S.-J."/>
        </authorList>
    </citation>
    <scope>NUCLEOTIDE SEQUENCE [LARGE SCALE GENOMIC DNA]</scope>
    <source>
        <strain evidence="4 5">TI45-13ar</strain>
    </source>
</reference>
<dbReference type="InterPro" id="IPR039532">
    <property type="entry name" value="TetR_C_Firmicutes"/>
</dbReference>